<evidence type="ECO:0000313" key="4">
    <source>
        <dbReference type="Proteomes" id="UP000005850"/>
    </source>
</evidence>
<dbReference type="Proteomes" id="UP000005850">
    <property type="component" value="Chromosome"/>
</dbReference>
<dbReference type="KEGG" id="blr:BRLA_c017840"/>
<reference evidence="3 4" key="1">
    <citation type="journal article" date="2011" name="J. Bacteriol.">
        <title>Genome sequence of Brevibacillus laterosporus LMG 15441, a pathogen of invertebrates.</title>
        <authorList>
            <person name="Djukic M."/>
            <person name="Poehlein A."/>
            <person name="Thurmer A."/>
            <person name="Daniel R."/>
        </authorList>
    </citation>
    <scope>NUCLEOTIDE SEQUENCE [LARGE SCALE GENOMIC DNA]</scope>
    <source>
        <strain evidence="3 4">LMG 15441</strain>
    </source>
</reference>
<keyword evidence="2" id="KW-0732">Signal</keyword>
<protein>
    <submittedName>
        <fullName evidence="3">Uncharacterized protein</fullName>
    </submittedName>
</protein>
<sequence length="229" mass="25347">MKRNSLLCLATGLFLASIITPVYAEDTNEPVIKQRNESGYTITSAGGNGDKSLDPEYSQNTRKKRSLQSYTMKRGQYRDFNDETLKRYGNAELKTESGIDLDYTDTSASVDYLVLNGYTKAFWYGDKPQSNADRITVLPSQSITASGTVFGVSIPPSVSWNAGKESGTFTWPSEYDTDAYRLTYNWDKITCKAVGTARFTGVTVNDISNFKFGSTITSVTNTIDVTINK</sequence>
<evidence type="ECO:0000256" key="1">
    <source>
        <dbReference type="SAM" id="MobiDB-lite"/>
    </source>
</evidence>
<proteinExistence type="predicted"/>
<dbReference type="AlphaFoldDB" id="A0A075R0H9"/>
<name>A0A075R0H9_BRELA</name>
<gene>
    <name evidence="3" type="ORF">BRLA_c017840</name>
</gene>
<feature type="signal peptide" evidence="2">
    <location>
        <begin position="1"/>
        <end position="24"/>
    </location>
</feature>
<dbReference type="EMBL" id="CP007806">
    <property type="protein sequence ID" value="AIG26107.1"/>
    <property type="molecule type" value="Genomic_DNA"/>
</dbReference>
<accession>A0A075R0H9</accession>
<feature type="chain" id="PRO_5001709026" evidence="2">
    <location>
        <begin position="25"/>
        <end position="229"/>
    </location>
</feature>
<organism evidence="3 4">
    <name type="scientific">Brevibacillus laterosporus LMG 15441</name>
    <dbReference type="NCBI Taxonomy" id="1042163"/>
    <lineage>
        <taxon>Bacteria</taxon>
        <taxon>Bacillati</taxon>
        <taxon>Bacillota</taxon>
        <taxon>Bacilli</taxon>
        <taxon>Bacillales</taxon>
        <taxon>Paenibacillaceae</taxon>
        <taxon>Brevibacillus</taxon>
    </lineage>
</organism>
<evidence type="ECO:0000313" key="3">
    <source>
        <dbReference type="EMBL" id="AIG26107.1"/>
    </source>
</evidence>
<keyword evidence="4" id="KW-1185">Reference proteome</keyword>
<feature type="region of interest" description="Disordered" evidence="1">
    <location>
        <begin position="36"/>
        <end position="65"/>
    </location>
</feature>
<evidence type="ECO:0000256" key="2">
    <source>
        <dbReference type="SAM" id="SignalP"/>
    </source>
</evidence>
<dbReference type="RefSeq" id="WP_003337763.1">
    <property type="nucleotide sequence ID" value="NZ_CP007806.1"/>
</dbReference>
<dbReference type="HOGENOM" id="CLU_1207946_0_0_9"/>